<dbReference type="EMBL" id="GBRH01283003">
    <property type="protein sequence ID" value="JAD14892.1"/>
    <property type="molecule type" value="Transcribed_RNA"/>
</dbReference>
<organism evidence="1">
    <name type="scientific">Arundo donax</name>
    <name type="common">Giant reed</name>
    <name type="synonym">Donax arundinaceus</name>
    <dbReference type="NCBI Taxonomy" id="35708"/>
    <lineage>
        <taxon>Eukaryota</taxon>
        <taxon>Viridiplantae</taxon>
        <taxon>Streptophyta</taxon>
        <taxon>Embryophyta</taxon>
        <taxon>Tracheophyta</taxon>
        <taxon>Spermatophyta</taxon>
        <taxon>Magnoliopsida</taxon>
        <taxon>Liliopsida</taxon>
        <taxon>Poales</taxon>
        <taxon>Poaceae</taxon>
        <taxon>PACMAD clade</taxon>
        <taxon>Arundinoideae</taxon>
        <taxon>Arundineae</taxon>
        <taxon>Arundo</taxon>
    </lineage>
</organism>
<reference evidence="1" key="1">
    <citation type="submission" date="2014-09" db="EMBL/GenBank/DDBJ databases">
        <authorList>
            <person name="Magalhaes I.L.F."/>
            <person name="Oliveira U."/>
            <person name="Santos F.R."/>
            <person name="Vidigal T.H.D.A."/>
            <person name="Brescovit A.D."/>
            <person name="Santos A.J."/>
        </authorList>
    </citation>
    <scope>NUCLEOTIDE SEQUENCE</scope>
    <source>
        <tissue evidence="1">Shoot tissue taken approximately 20 cm above the soil surface</tissue>
    </source>
</reference>
<reference evidence="1" key="2">
    <citation type="journal article" date="2015" name="Data Brief">
        <title>Shoot transcriptome of the giant reed, Arundo donax.</title>
        <authorList>
            <person name="Barrero R.A."/>
            <person name="Guerrero F.D."/>
            <person name="Moolhuijzen P."/>
            <person name="Goolsby J.A."/>
            <person name="Tidwell J."/>
            <person name="Bellgard S.E."/>
            <person name="Bellgard M.I."/>
        </authorList>
    </citation>
    <scope>NUCLEOTIDE SEQUENCE</scope>
    <source>
        <tissue evidence="1">Shoot tissue taken approximately 20 cm above the soil surface</tissue>
    </source>
</reference>
<sequence>MTARRSRRLRRRRRPR</sequence>
<dbReference type="AlphaFoldDB" id="A0A0A8XT33"/>
<name>A0A0A8XT33_ARUDO</name>
<proteinExistence type="predicted"/>
<accession>A0A0A8XT33</accession>
<protein>
    <submittedName>
        <fullName evidence="1">Uncharacterized protein</fullName>
    </submittedName>
</protein>
<evidence type="ECO:0000313" key="1">
    <source>
        <dbReference type="EMBL" id="JAD14892.1"/>
    </source>
</evidence>